<proteinExistence type="predicted"/>
<name>A0A8D8TMD7_9HEMI</name>
<accession>A0A8D8TMD7</accession>
<sequence>MSLFTVRAYEISFATPCRLRCICHIHSYSGRKFAHSLLHRFLADILVYTGFHGNLVRMYTRSLAYTISFLCTRWMTWSIHWSMFDQSCFCRMAVHIGYQQSQEDKHK</sequence>
<evidence type="ECO:0000313" key="1">
    <source>
        <dbReference type="EMBL" id="CAG6688740.1"/>
    </source>
</evidence>
<dbReference type="AlphaFoldDB" id="A0A8D8TMD7"/>
<dbReference type="EMBL" id="HBUF01288471">
    <property type="protein sequence ID" value="CAG6688740.1"/>
    <property type="molecule type" value="Transcribed_RNA"/>
</dbReference>
<protein>
    <submittedName>
        <fullName evidence="1">Uncharacterized protein</fullName>
    </submittedName>
</protein>
<organism evidence="1">
    <name type="scientific">Cacopsylla melanoneura</name>
    <dbReference type="NCBI Taxonomy" id="428564"/>
    <lineage>
        <taxon>Eukaryota</taxon>
        <taxon>Metazoa</taxon>
        <taxon>Ecdysozoa</taxon>
        <taxon>Arthropoda</taxon>
        <taxon>Hexapoda</taxon>
        <taxon>Insecta</taxon>
        <taxon>Pterygota</taxon>
        <taxon>Neoptera</taxon>
        <taxon>Paraneoptera</taxon>
        <taxon>Hemiptera</taxon>
        <taxon>Sternorrhyncha</taxon>
        <taxon>Psylloidea</taxon>
        <taxon>Psyllidae</taxon>
        <taxon>Psyllinae</taxon>
        <taxon>Cacopsylla</taxon>
    </lineage>
</organism>
<reference evidence="1" key="1">
    <citation type="submission" date="2021-05" db="EMBL/GenBank/DDBJ databases">
        <authorList>
            <person name="Alioto T."/>
            <person name="Alioto T."/>
            <person name="Gomez Garrido J."/>
        </authorList>
    </citation>
    <scope>NUCLEOTIDE SEQUENCE</scope>
</reference>